<feature type="domain" description="Response regulatory" evidence="4">
    <location>
        <begin position="11"/>
        <end position="127"/>
    </location>
</feature>
<evidence type="ECO:0000259" key="3">
    <source>
        <dbReference type="PROSITE" id="PS50109"/>
    </source>
</evidence>
<dbReference type="SUPFAM" id="SSF55874">
    <property type="entry name" value="ATPase domain of HSP90 chaperone/DNA topoisomerase II/histidine kinase"/>
    <property type="match status" value="1"/>
</dbReference>
<feature type="modified residue" description="4-aspartylphosphate" evidence="2">
    <location>
        <position position="60"/>
    </location>
</feature>
<dbReference type="Pfam" id="PF00072">
    <property type="entry name" value="Response_reg"/>
    <property type="match status" value="1"/>
</dbReference>
<dbReference type="PANTHER" id="PTHR43547:SF2">
    <property type="entry name" value="HYBRID SIGNAL TRANSDUCTION HISTIDINE KINASE C"/>
    <property type="match status" value="1"/>
</dbReference>
<dbReference type="InterPro" id="IPR036890">
    <property type="entry name" value="HATPase_C_sf"/>
</dbReference>
<dbReference type="GeneID" id="97610726"/>
<evidence type="ECO:0000313" key="5">
    <source>
        <dbReference type="EMBL" id="PWR71803.1"/>
    </source>
</evidence>
<dbReference type="InterPro" id="IPR003594">
    <property type="entry name" value="HATPase_dom"/>
</dbReference>
<protein>
    <submittedName>
        <fullName evidence="5">Hybrid sensor histidine kinase/response regulator</fullName>
    </submittedName>
</protein>
<evidence type="ECO:0000256" key="2">
    <source>
        <dbReference type="PROSITE-ProRule" id="PRU00169"/>
    </source>
</evidence>
<keyword evidence="6" id="KW-1185">Reference proteome</keyword>
<dbReference type="Gene3D" id="3.40.50.2300">
    <property type="match status" value="1"/>
</dbReference>
<dbReference type="SMART" id="SM00448">
    <property type="entry name" value="REC"/>
    <property type="match status" value="1"/>
</dbReference>
<feature type="domain" description="Histidine kinase" evidence="3">
    <location>
        <begin position="237"/>
        <end position="433"/>
    </location>
</feature>
<dbReference type="SUPFAM" id="SSF52172">
    <property type="entry name" value="CheY-like"/>
    <property type="match status" value="1"/>
</dbReference>
<keyword evidence="5" id="KW-0418">Kinase</keyword>
<dbReference type="Proteomes" id="UP000245934">
    <property type="component" value="Unassembled WGS sequence"/>
</dbReference>
<evidence type="ECO:0000259" key="4">
    <source>
        <dbReference type="PROSITE" id="PS50110"/>
    </source>
</evidence>
<name>A0A2V2N952_9EURY</name>
<dbReference type="InterPro" id="IPR004358">
    <property type="entry name" value="Sig_transdc_His_kin-like_C"/>
</dbReference>
<dbReference type="Gene3D" id="3.30.565.10">
    <property type="entry name" value="Histidine kinase-like ATPase, C-terminal domain"/>
    <property type="match status" value="1"/>
</dbReference>
<dbReference type="Pfam" id="PF02518">
    <property type="entry name" value="HATPase_c"/>
    <property type="match status" value="1"/>
</dbReference>
<gene>
    <name evidence="5" type="ORF">DLD82_13060</name>
</gene>
<dbReference type="InterPro" id="IPR005467">
    <property type="entry name" value="His_kinase_dom"/>
</dbReference>
<reference evidence="5 6" key="1">
    <citation type="submission" date="2018-05" db="EMBL/GenBank/DDBJ databases">
        <title>Draft genome of Methanospirillum stamsii Pt1.</title>
        <authorList>
            <person name="Dueholm M.S."/>
            <person name="Nielsen P.H."/>
            <person name="Bakmann L.F."/>
            <person name="Otzen D.E."/>
        </authorList>
    </citation>
    <scope>NUCLEOTIDE SEQUENCE [LARGE SCALE GENOMIC DNA]</scope>
    <source>
        <strain evidence="5 6">Pt1</strain>
    </source>
</reference>
<dbReference type="SMART" id="SM00387">
    <property type="entry name" value="HATPase_c"/>
    <property type="match status" value="1"/>
</dbReference>
<sequence length="440" mass="49303">MEICSPKDAVSILIAEDSKTQAAILRHLLESAGYLVTVASNGREAFELIQKNPPTIVLTDVMMPEMNGYELCRTIKDDPTTRDIPVILVTQLFDPTDVIEGLACGADNFIIKPYEPDYLLDRVAVILSNNTLDSDVCVGVGDETGIPVFFNGKNHIITSNSRKILNVLLSTYEIAIYKNNELLEAKEKVAVINYQLSEANVELLKSNSNLKNEILERNRIEQALFQSNKKLSLLSSITRHDMKNTMMALLSYNELARMDNPAKEFQDYLTKESEILSRLSAQIEFTRLYEELGVKGAIWIDLFDLLNKVILSFSSVTISLESDIRLYEIFVDPLVEKVFYNLLDNAIRHGEKVTTILISAKEMNENLEISISDDGIGVPDEDKEMIFSRGYGKNTGLGLFLVREILSITNILITECGIPGKGALFVLKVPSVHYRKSHAL</sequence>
<dbReference type="AlphaFoldDB" id="A0A2V2N952"/>
<keyword evidence="5" id="KW-0808">Transferase</keyword>
<dbReference type="PROSITE" id="PS50109">
    <property type="entry name" value="HIS_KIN"/>
    <property type="match status" value="1"/>
</dbReference>
<accession>A0A2V2N952</accession>
<evidence type="ECO:0000313" key="6">
    <source>
        <dbReference type="Proteomes" id="UP000245934"/>
    </source>
</evidence>
<dbReference type="PRINTS" id="PR00344">
    <property type="entry name" value="BCTRLSENSOR"/>
</dbReference>
<keyword evidence="1 2" id="KW-0597">Phosphoprotein</keyword>
<dbReference type="PANTHER" id="PTHR43547">
    <property type="entry name" value="TWO-COMPONENT HISTIDINE KINASE"/>
    <property type="match status" value="1"/>
</dbReference>
<dbReference type="GO" id="GO:0000155">
    <property type="term" value="F:phosphorelay sensor kinase activity"/>
    <property type="evidence" value="ECO:0007669"/>
    <property type="project" value="TreeGrafter"/>
</dbReference>
<dbReference type="InterPro" id="IPR001789">
    <property type="entry name" value="Sig_transdc_resp-reg_receiver"/>
</dbReference>
<proteinExistence type="predicted"/>
<dbReference type="RefSeq" id="WP_109941573.1">
    <property type="nucleotide sequence ID" value="NZ_CP176366.1"/>
</dbReference>
<dbReference type="EMBL" id="QGMZ01000029">
    <property type="protein sequence ID" value="PWR71803.1"/>
    <property type="molecule type" value="Genomic_DNA"/>
</dbReference>
<dbReference type="InterPro" id="IPR011006">
    <property type="entry name" value="CheY-like_superfamily"/>
</dbReference>
<dbReference type="OrthoDB" id="2830at2157"/>
<dbReference type="PROSITE" id="PS50110">
    <property type="entry name" value="RESPONSE_REGULATORY"/>
    <property type="match status" value="1"/>
</dbReference>
<comment type="caution">
    <text evidence="5">The sequence shown here is derived from an EMBL/GenBank/DDBJ whole genome shotgun (WGS) entry which is preliminary data.</text>
</comment>
<dbReference type="CDD" id="cd00075">
    <property type="entry name" value="HATPase"/>
    <property type="match status" value="1"/>
</dbReference>
<organism evidence="5 6">
    <name type="scientific">Methanospirillum stamsii</name>
    <dbReference type="NCBI Taxonomy" id="1277351"/>
    <lineage>
        <taxon>Archaea</taxon>
        <taxon>Methanobacteriati</taxon>
        <taxon>Methanobacteriota</taxon>
        <taxon>Stenosarchaea group</taxon>
        <taxon>Methanomicrobia</taxon>
        <taxon>Methanomicrobiales</taxon>
        <taxon>Methanospirillaceae</taxon>
        <taxon>Methanospirillum</taxon>
    </lineage>
</organism>
<evidence type="ECO:0000256" key="1">
    <source>
        <dbReference type="ARBA" id="ARBA00022553"/>
    </source>
</evidence>